<feature type="chain" id="PRO_5020978281" description="Mid2 domain-containing protein" evidence="3">
    <location>
        <begin position="25"/>
        <end position="434"/>
    </location>
</feature>
<protein>
    <recommendedName>
        <fullName evidence="6">Mid2 domain-containing protein</fullName>
    </recommendedName>
</protein>
<dbReference type="EMBL" id="ML180267">
    <property type="protein sequence ID" value="THU78079.1"/>
    <property type="molecule type" value="Genomic_DNA"/>
</dbReference>
<name>A0A4S8KQU9_DENBC</name>
<keyword evidence="2" id="KW-1133">Transmembrane helix</keyword>
<feature type="compositionally biased region" description="Polar residues" evidence="1">
    <location>
        <begin position="175"/>
        <end position="191"/>
    </location>
</feature>
<feature type="region of interest" description="Disordered" evidence="1">
    <location>
        <begin position="338"/>
        <end position="400"/>
    </location>
</feature>
<sequence>MKRFRASFFHLSTVLVLLAIQALAAQELTILNNQNAICGSSFTLQWRGGVCQYIHLPTSFHRVTYALLYSILEKRHMICKSGSVMLQVYIPVPGNLIGRTLDYQWFLAVIMLKDKGLQPLHFLLHHHLVRIYYPQLNEFSGNLWSLDSNSRISANLLVQDSVGNSDSRAIDLEPESSTLCSDHTSETLSQDSTPTTPSATEPENPSQDSTPTTTPSATEPENPSQDSTSVVVPNTTPMNASSTNIVAPKTTSMNADSTNIVAPKTTSMNANSTSVVTPNTTSMNVNSDVSRGHTQNIAGVVAGTVIGGAALILTLCGFSLVFYIRRRRQRQMRAFVIGDESHRQSGSPSSSSSEPESNGGKRNDTHASWMSQLPVESDEFPERTERHLSEVTDRSPTTQDLQVQVRQLMAENARLATLTIPPPAYQNEEGSFAL</sequence>
<reference evidence="4 5" key="1">
    <citation type="journal article" date="2019" name="Nat. Ecol. Evol.">
        <title>Megaphylogeny resolves global patterns of mushroom evolution.</title>
        <authorList>
            <person name="Varga T."/>
            <person name="Krizsan K."/>
            <person name="Foldi C."/>
            <person name="Dima B."/>
            <person name="Sanchez-Garcia M."/>
            <person name="Sanchez-Ramirez S."/>
            <person name="Szollosi G.J."/>
            <person name="Szarkandi J.G."/>
            <person name="Papp V."/>
            <person name="Albert L."/>
            <person name="Andreopoulos W."/>
            <person name="Angelini C."/>
            <person name="Antonin V."/>
            <person name="Barry K.W."/>
            <person name="Bougher N.L."/>
            <person name="Buchanan P."/>
            <person name="Buyck B."/>
            <person name="Bense V."/>
            <person name="Catcheside P."/>
            <person name="Chovatia M."/>
            <person name="Cooper J."/>
            <person name="Damon W."/>
            <person name="Desjardin D."/>
            <person name="Finy P."/>
            <person name="Geml J."/>
            <person name="Haridas S."/>
            <person name="Hughes K."/>
            <person name="Justo A."/>
            <person name="Karasinski D."/>
            <person name="Kautmanova I."/>
            <person name="Kiss B."/>
            <person name="Kocsube S."/>
            <person name="Kotiranta H."/>
            <person name="LaButti K.M."/>
            <person name="Lechner B.E."/>
            <person name="Liimatainen K."/>
            <person name="Lipzen A."/>
            <person name="Lukacs Z."/>
            <person name="Mihaltcheva S."/>
            <person name="Morgado L.N."/>
            <person name="Niskanen T."/>
            <person name="Noordeloos M.E."/>
            <person name="Ohm R.A."/>
            <person name="Ortiz-Santana B."/>
            <person name="Ovrebo C."/>
            <person name="Racz N."/>
            <person name="Riley R."/>
            <person name="Savchenko A."/>
            <person name="Shiryaev A."/>
            <person name="Soop K."/>
            <person name="Spirin V."/>
            <person name="Szebenyi C."/>
            <person name="Tomsovsky M."/>
            <person name="Tulloss R.E."/>
            <person name="Uehling J."/>
            <person name="Grigoriev I.V."/>
            <person name="Vagvolgyi C."/>
            <person name="Papp T."/>
            <person name="Martin F.M."/>
            <person name="Miettinen O."/>
            <person name="Hibbett D.S."/>
            <person name="Nagy L.G."/>
        </authorList>
    </citation>
    <scope>NUCLEOTIDE SEQUENCE [LARGE SCALE GENOMIC DNA]</scope>
    <source>
        <strain evidence="4 5">CBS 962.96</strain>
    </source>
</reference>
<keyword evidence="3" id="KW-0732">Signal</keyword>
<keyword evidence="2" id="KW-0812">Transmembrane</keyword>
<organism evidence="4 5">
    <name type="scientific">Dendrothele bispora (strain CBS 962.96)</name>
    <dbReference type="NCBI Taxonomy" id="1314807"/>
    <lineage>
        <taxon>Eukaryota</taxon>
        <taxon>Fungi</taxon>
        <taxon>Dikarya</taxon>
        <taxon>Basidiomycota</taxon>
        <taxon>Agaricomycotina</taxon>
        <taxon>Agaricomycetes</taxon>
        <taxon>Agaricomycetidae</taxon>
        <taxon>Agaricales</taxon>
        <taxon>Agaricales incertae sedis</taxon>
        <taxon>Dendrothele</taxon>
    </lineage>
</organism>
<proteinExistence type="predicted"/>
<dbReference type="Proteomes" id="UP000297245">
    <property type="component" value="Unassembled WGS sequence"/>
</dbReference>
<keyword evidence="5" id="KW-1185">Reference proteome</keyword>
<feature type="compositionally biased region" description="Polar residues" evidence="1">
    <location>
        <begin position="225"/>
        <end position="249"/>
    </location>
</feature>
<feature type="region of interest" description="Disordered" evidence="1">
    <location>
        <begin position="174"/>
        <end position="249"/>
    </location>
</feature>
<feature type="transmembrane region" description="Helical" evidence="2">
    <location>
        <begin position="297"/>
        <end position="324"/>
    </location>
</feature>
<evidence type="ECO:0000256" key="3">
    <source>
        <dbReference type="SAM" id="SignalP"/>
    </source>
</evidence>
<feature type="signal peptide" evidence="3">
    <location>
        <begin position="1"/>
        <end position="24"/>
    </location>
</feature>
<evidence type="ECO:0000313" key="4">
    <source>
        <dbReference type="EMBL" id="THU78079.1"/>
    </source>
</evidence>
<evidence type="ECO:0000256" key="2">
    <source>
        <dbReference type="SAM" id="Phobius"/>
    </source>
</evidence>
<gene>
    <name evidence="4" type="ORF">K435DRAFT_877042</name>
</gene>
<dbReference type="AlphaFoldDB" id="A0A4S8KQU9"/>
<keyword evidence="2" id="KW-0472">Membrane</keyword>
<feature type="compositionally biased region" description="Low complexity" evidence="1">
    <location>
        <begin position="345"/>
        <end position="357"/>
    </location>
</feature>
<evidence type="ECO:0008006" key="6">
    <source>
        <dbReference type="Google" id="ProtNLM"/>
    </source>
</evidence>
<evidence type="ECO:0000313" key="5">
    <source>
        <dbReference type="Proteomes" id="UP000297245"/>
    </source>
</evidence>
<accession>A0A4S8KQU9</accession>
<feature type="compositionally biased region" description="Basic and acidic residues" evidence="1">
    <location>
        <begin position="380"/>
        <end position="393"/>
    </location>
</feature>
<evidence type="ECO:0000256" key="1">
    <source>
        <dbReference type="SAM" id="MobiDB-lite"/>
    </source>
</evidence>
<feature type="compositionally biased region" description="Low complexity" evidence="1">
    <location>
        <begin position="192"/>
        <end position="224"/>
    </location>
</feature>